<dbReference type="PROSITE" id="PS50043">
    <property type="entry name" value="HTH_LUXR_2"/>
    <property type="match status" value="1"/>
</dbReference>
<dbReference type="SMART" id="SM00421">
    <property type="entry name" value="HTH_LUXR"/>
    <property type="match status" value="1"/>
</dbReference>
<protein>
    <submittedName>
        <fullName evidence="6">LuxR family transcriptional regulator</fullName>
    </submittedName>
</protein>
<keyword evidence="1" id="KW-0805">Transcription regulation</keyword>
<name>A0ABS1JIR9_9BURK</name>
<dbReference type="InterPro" id="IPR016032">
    <property type="entry name" value="Sig_transdc_resp-reg_C-effctor"/>
</dbReference>
<dbReference type="InterPro" id="IPR059106">
    <property type="entry name" value="WHD_MalT"/>
</dbReference>
<comment type="caution">
    <text evidence="6">The sequence shown here is derived from an EMBL/GenBank/DDBJ whole genome shotgun (WGS) entry which is preliminary data.</text>
</comment>
<sequence>MAASVGAAPAGRPPSAEGGWGAGHGRVYDGRVPASSAHPSELLLKVTAPRVPKGLLTRAQFAADAPALRDRAAVLVQAPPGSGKTSLLAQWRLEHLARGAAVAWVGAQGSDDVDRLVRCLAMAVRVGAGRPGFGHVLLEGGAAGGLEGITLWLAEVAHAAFELVLMVDEADRLPVAAREALGYLVRNAPPNLQCIVAARPEADLGLDDLVSYGQCARLGAAELRFTLEETLRLARQRLGAAFDRDRAARLHALTEGWPLGVQLALSVDPSGRGADVAGLKAAALPEQFVSVLLRNLDPGDLDFLTRVSLVQHLHADLCAALVPAADTPSRLERLVREAPVFVAGELHGWVRMHALARAALTPRFEALPYSERAALHARACEWLAGHGLLEAAARHALACGHADQAFDFAERTVYGSLMARGQQGLVLEWVASASPEELARRPRLLLAAAWSLAISERHEEARRHVERLLAQPGADDSLRCEAALILAAAAVFADDPDGFAALHDPWAEQPPLATEALLQVHANRSAFRALLAGEPALARLRQQHGPHHFPVAGNLDRWGEYVVGLSYLWEGQPLMVEQLLAPCLASAEADLGRRSAFACVVAAALAAARWERGQAAEAVVLLADRLDVLERSGLPESVLLGFRTLARGARADAGELRALGLLGALDAAGIARRMPRLRLASLAEQIRLHAREFRGETCRELLGQMEQLLDHPAQPTGELWRRSVAGLWLLSRAYAAIAARDWRAAVPLLQQAESAASERKLGRDRLEAMALRAWVLDRAAERSLPLLQEVLTLAQAADLRALFDDAHPQLAAWVKHAAGRMAPPPAPAPAPPRDPAPRAAAATATAALTPKEVQVLELLARNLSNKEIALAMQLGEETIKWHVKNLFAKLDVGSRKQVVGRARILGFLADAA</sequence>
<dbReference type="InterPro" id="IPR036388">
    <property type="entry name" value="WH-like_DNA-bd_sf"/>
</dbReference>
<evidence type="ECO:0000256" key="4">
    <source>
        <dbReference type="SAM" id="MobiDB-lite"/>
    </source>
</evidence>
<dbReference type="Proteomes" id="UP000622707">
    <property type="component" value="Unassembled WGS sequence"/>
</dbReference>
<evidence type="ECO:0000313" key="7">
    <source>
        <dbReference type="Proteomes" id="UP000622707"/>
    </source>
</evidence>
<feature type="domain" description="HTH luxR-type" evidence="5">
    <location>
        <begin position="841"/>
        <end position="906"/>
    </location>
</feature>
<dbReference type="InterPro" id="IPR027417">
    <property type="entry name" value="P-loop_NTPase"/>
</dbReference>
<dbReference type="PRINTS" id="PR00038">
    <property type="entry name" value="HTHLUXR"/>
</dbReference>
<proteinExistence type="predicted"/>
<evidence type="ECO:0000256" key="2">
    <source>
        <dbReference type="ARBA" id="ARBA00023125"/>
    </source>
</evidence>
<dbReference type="InterPro" id="IPR000792">
    <property type="entry name" value="Tscrpt_reg_LuxR_C"/>
</dbReference>
<dbReference type="EMBL" id="JAEQND010000002">
    <property type="protein sequence ID" value="MBL0424104.1"/>
    <property type="molecule type" value="Genomic_DNA"/>
</dbReference>
<dbReference type="PANTHER" id="PTHR44688:SF16">
    <property type="entry name" value="DNA-BINDING TRANSCRIPTIONAL ACTIVATOR DEVR_DOSR"/>
    <property type="match status" value="1"/>
</dbReference>
<keyword evidence="3" id="KW-0804">Transcription</keyword>
<evidence type="ECO:0000256" key="3">
    <source>
        <dbReference type="ARBA" id="ARBA00023163"/>
    </source>
</evidence>
<dbReference type="SUPFAM" id="SSF46894">
    <property type="entry name" value="C-terminal effector domain of the bipartite response regulators"/>
    <property type="match status" value="1"/>
</dbReference>
<dbReference type="Gene3D" id="1.10.10.10">
    <property type="entry name" value="Winged helix-like DNA-binding domain superfamily/Winged helix DNA-binding domain"/>
    <property type="match status" value="1"/>
</dbReference>
<accession>A0ABS1JIR9</accession>
<dbReference type="SUPFAM" id="SSF52540">
    <property type="entry name" value="P-loop containing nucleoside triphosphate hydrolases"/>
    <property type="match status" value="1"/>
</dbReference>
<keyword evidence="7" id="KW-1185">Reference proteome</keyword>
<dbReference type="CDD" id="cd06170">
    <property type="entry name" value="LuxR_C_like"/>
    <property type="match status" value="1"/>
</dbReference>
<gene>
    <name evidence="6" type="ORF">JI746_03205</name>
</gene>
<evidence type="ECO:0000259" key="5">
    <source>
        <dbReference type="PROSITE" id="PS50043"/>
    </source>
</evidence>
<feature type="region of interest" description="Disordered" evidence="4">
    <location>
        <begin position="1"/>
        <end position="22"/>
    </location>
</feature>
<feature type="region of interest" description="Disordered" evidence="4">
    <location>
        <begin position="821"/>
        <end position="844"/>
    </location>
</feature>
<keyword evidence="2" id="KW-0238">DNA-binding</keyword>
<reference evidence="6 7" key="1">
    <citation type="journal article" date="2017" name="Int. J. Syst. Evol. Microbiol.">
        <title>Ramlibacter alkalitolerans sp. nov., alkali-tolerant bacterium isolated from soil of ginseng.</title>
        <authorList>
            <person name="Lee D.H."/>
            <person name="Cha C.J."/>
        </authorList>
    </citation>
    <scope>NUCLEOTIDE SEQUENCE [LARGE SCALE GENOMIC DNA]</scope>
    <source>
        <strain evidence="6 7">KACC 19305</strain>
    </source>
</reference>
<dbReference type="Pfam" id="PF00196">
    <property type="entry name" value="GerE"/>
    <property type="match status" value="1"/>
</dbReference>
<organism evidence="6 7">
    <name type="scientific">Ramlibacter alkalitolerans</name>
    <dbReference type="NCBI Taxonomy" id="2039631"/>
    <lineage>
        <taxon>Bacteria</taxon>
        <taxon>Pseudomonadati</taxon>
        <taxon>Pseudomonadota</taxon>
        <taxon>Betaproteobacteria</taxon>
        <taxon>Burkholderiales</taxon>
        <taxon>Comamonadaceae</taxon>
        <taxon>Ramlibacter</taxon>
    </lineage>
</organism>
<dbReference type="Pfam" id="PF25873">
    <property type="entry name" value="WHD_MalT"/>
    <property type="match status" value="1"/>
</dbReference>
<evidence type="ECO:0000256" key="1">
    <source>
        <dbReference type="ARBA" id="ARBA00023015"/>
    </source>
</evidence>
<evidence type="ECO:0000313" key="6">
    <source>
        <dbReference type="EMBL" id="MBL0424104.1"/>
    </source>
</evidence>
<dbReference type="PANTHER" id="PTHR44688">
    <property type="entry name" value="DNA-BINDING TRANSCRIPTIONAL ACTIVATOR DEVR_DOSR"/>
    <property type="match status" value="1"/>
</dbReference>
<feature type="compositionally biased region" description="Pro residues" evidence="4">
    <location>
        <begin position="822"/>
        <end position="834"/>
    </location>
</feature>